<comment type="caution">
    <text evidence="2">The sequence shown here is derived from an EMBL/GenBank/DDBJ whole genome shotgun (WGS) entry which is preliminary data.</text>
</comment>
<dbReference type="Gene3D" id="3.40.50.10070">
    <property type="entry name" value="TolB, N-terminal domain"/>
    <property type="match status" value="1"/>
</dbReference>
<dbReference type="SUPFAM" id="SSF69304">
    <property type="entry name" value="Tricorn protease N-terminal domain"/>
    <property type="match status" value="1"/>
</dbReference>
<dbReference type="eggNOG" id="COG0823">
    <property type="taxonomic scope" value="Bacteria"/>
</dbReference>
<sequence length="421" mass="47562">MKENRVITSGLYALWVLLLSSVVVIAREVHVESRMLEDDAVGIAVFPFENRGDISLTENRPDEIMAANMDFSPRFRYFESVQEFDTLVFQDSLIAMYLDGYYRIENDTIDLTVRLVDAFRDDVIQQRRYRYTATGARRVAHRFSDTVYERLFGETGPFSSYIYYVDRDERGRNIFRIDYDGHNQRVVTRGELNIMPAFGVEGDLFWIGYERGKADLYAGNLRDGTRKPLFASRRVESSPSYCPSSDRVAFASSHRGSMDIYSIRRDGTGLRHLAHSPGIDIAPSWSPNGYRLAFISDRSGTPQIYTVTRDGESVERITYGGTYYDSPAWSPQGDYLAYTSRRDGRFDVFMSAADGSGEVNLTKELPGNHQYPSWSPDGAHVAFQTQHAGASNIWLIRVEDGAAVKITTSGSGGMPAWTRGN</sequence>
<dbReference type="Gene3D" id="2.120.10.30">
    <property type="entry name" value="TolB, C-terminal domain"/>
    <property type="match status" value="2"/>
</dbReference>
<proteinExistence type="inferred from homology"/>
<comment type="similarity">
    <text evidence="1">Belongs to the TolB family.</text>
</comment>
<dbReference type="EMBL" id="ASJR01000002">
    <property type="protein sequence ID" value="ERP39104.1"/>
    <property type="molecule type" value="Genomic_DNA"/>
</dbReference>
<dbReference type="InterPro" id="IPR011659">
    <property type="entry name" value="WD40"/>
</dbReference>
<gene>
    <name evidence="2" type="ORF">CALK_0270</name>
</gene>
<protein>
    <submittedName>
        <fullName evidence="2">TolB protein</fullName>
    </submittedName>
</protein>
<dbReference type="PANTHER" id="PTHR36842:SF1">
    <property type="entry name" value="PROTEIN TOLB"/>
    <property type="match status" value="1"/>
</dbReference>
<evidence type="ECO:0000313" key="3">
    <source>
        <dbReference type="Proteomes" id="UP000017148"/>
    </source>
</evidence>
<evidence type="ECO:0000313" key="2">
    <source>
        <dbReference type="EMBL" id="ERP39104.1"/>
    </source>
</evidence>
<organism evidence="2 3">
    <name type="scientific">Chitinivibrio alkaliphilus ACht1</name>
    <dbReference type="NCBI Taxonomy" id="1313304"/>
    <lineage>
        <taxon>Bacteria</taxon>
        <taxon>Pseudomonadati</taxon>
        <taxon>Fibrobacterota</taxon>
        <taxon>Chitinivibrionia</taxon>
        <taxon>Chitinivibrionales</taxon>
        <taxon>Chitinivibrionaceae</taxon>
        <taxon>Chitinivibrio</taxon>
    </lineage>
</organism>
<dbReference type="Pfam" id="PF07676">
    <property type="entry name" value="PD40"/>
    <property type="match status" value="4"/>
</dbReference>
<dbReference type="InterPro" id="IPR011042">
    <property type="entry name" value="6-blade_b-propeller_TolB-like"/>
</dbReference>
<evidence type="ECO:0000256" key="1">
    <source>
        <dbReference type="ARBA" id="ARBA00009820"/>
    </source>
</evidence>
<dbReference type="CDD" id="cd01901">
    <property type="entry name" value="Ntn_hydrolase"/>
    <property type="match status" value="1"/>
</dbReference>
<keyword evidence="3" id="KW-1185">Reference proteome</keyword>
<name>U7D9N4_9BACT</name>
<reference evidence="2 3" key="1">
    <citation type="journal article" date="2013" name="Environ. Microbiol.">
        <title>Genome analysis of Chitinivibrio alkaliphilus gen. nov., sp. nov., a novel extremely haloalkaliphilic anaerobic chitinolytic bacterium from the candidate phylum Termite Group 3.</title>
        <authorList>
            <person name="Sorokin D.Y."/>
            <person name="Gumerov V.M."/>
            <person name="Rakitin A.L."/>
            <person name="Beletsky A.V."/>
            <person name="Damste J.S."/>
            <person name="Muyzer G."/>
            <person name="Mardanov A.V."/>
            <person name="Ravin N.V."/>
        </authorList>
    </citation>
    <scope>NUCLEOTIDE SEQUENCE [LARGE SCALE GENOMIC DNA]</scope>
    <source>
        <strain evidence="2 3">ACht1</strain>
    </source>
</reference>
<dbReference type="STRING" id="1313304.CALK_0270"/>
<dbReference type="AlphaFoldDB" id="U7D9N4"/>
<dbReference type="SUPFAM" id="SSF52964">
    <property type="entry name" value="TolB, N-terminal domain"/>
    <property type="match status" value="1"/>
</dbReference>
<dbReference type="Proteomes" id="UP000017148">
    <property type="component" value="Unassembled WGS sequence"/>
</dbReference>
<accession>U7D9N4</accession>
<dbReference type="OrthoDB" id="9802240at2"/>
<dbReference type="PANTHER" id="PTHR36842">
    <property type="entry name" value="PROTEIN TOLB HOMOLOG"/>
    <property type="match status" value="1"/>
</dbReference>
<dbReference type="RefSeq" id="WP_022635817.1">
    <property type="nucleotide sequence ID" value="NZ_ASJR01000002.1"/>
</dbReference>